<reference evidence="4" key="1">
    <citation type="submission" date="2021-06" db="EMBL/GenBank/DDBJ databases">
        <authorList>
            <person name="Kallberg Y."/>
            <person name="Tangrot J."/>
            <person name="Rosling A."/>
        </authorList>
    </citation>
    <scope>NUCLEOTIDE SEQUENCE</scope>
    <source>
        <strain evidence="4">IA702</strain>
    </source>
</reference>
<dbReference type="EMBL" id="CAJVPJ010003035">
    <property type="protein sequence ID" value="CAG8633690.1"/>
    <property type="molecule type" value="Genomic_DNA"/>
</dbReference>
<evidence type="ECO:0000259" key="3">
    <source>
        <dbReference type="Pfam" id="PF05057"/>
    </source>
</evidence>
<accession>A0A9N9DC70</accession>
<keyword evidence="5" id="KW-1185">Reference proteome</keyword>
<comment type="similarity">
    <text evidence="1">Belongs to the putative lipase ROG1 family.</text>
</comment>
<comment type="caution">
    <text evidence="4">The sequence shown here is derived from an EMBL/GenBank/DDBJ whole genome shotgun (WGS) entry which is preliminary data.</text>
</comment>
<proteinExistence type="inferred from homology"/>
<dbReference type="InterPro" id="IPR029058">
    <property type="entry name" value="AB_hydrolase_fold"/>
</dbReference>
<dbReference type="InterPro" id="IPR007751">
    <property type="entry name" value="DUF676_lipase-like"/>
</dbReference>
<gene>
    <name evidence="4" type="ORF">POCULU_LOCUS9035</name>
</gene>
<dbReference type="SUPFAM" id="SSF53474">
    <property type="entry name" value="alpha/beta-Hydrolases"/>
    <property type="match status" value="1"/>
</dbReference>
<dbReference type="AlphaFoldDB" id="A0A9N9DC70"/>
<dbReference type="Pfam" id="PF05057">
    <property type="entry name" value="DUF676"/>
    <property type="match status" value="1"/>
</dbReference>
<protein>
    <submittedName>
        <fullName evidence="4">7427_t:CDS:1</fullName>
    </submittedName>
</protein>
<dbReference type="OrthoDB" id="442243at2759"/>
<dbReference type="PANTHER" id="PTHR47842:SF1">
    <property type="entry name" value="DUF676 DOMAIN-CONTAINING PROTEIN"/>
    <property type="match status" value="1"/>
</dbReference>
<evidence type="ECO:0000256" key="2">
    <source>
        <dbReference type="SAM" id="MobiDB-lite"/>
    </source>
</evidence>
<evidence type="ECO:0000313" key="5">
    <source>
        <dbReference type="Proteomes" id="UP000789572"/>
    </source>
</evidence>
<feature type="non-terminal residue" evidence="4">
    <location>
        <position position="301"/>
    </location>
</feature>
<feature type="domain" description="DUF676" evidence="3">
    <location>
        <begin position="22"/>
        <end position="102"/>
    </location>
</feature>
<name>A0A9N9DC70_9GLOM</name>
<sequence>NFPEDLENLIPNSKSIVYPRYETRGDLNQAVRTLCEWLEERVAEHQTYDTEVVVCLLGHSMGGIVSAEAILAYTDTMNCPVRFIGLFAYDTPFFGVHKNVHTSAVNRVQTATRDALATYSTISSVFTRSSTNTSKSRSSETTSKTVTSKTVTSEAGTSKNKSFGLWGTLATTAAVAVGGYAAYSNREKLSETWKWVGDHLEYVSVLADADECQRRVDGILERSNEIVFRCFYTMIPSADTPSRTFITLPPKPIPPYLIAISNQSRDEIDAHVTMFQPEINKHYNRLLQSTAKLVTKRLEQM</sequence>
<organism evidence="4 5">
    <name type="scientific">Paraglomus occultum</name>
    <dbReference type="NCBI Taxonomy" id="144539"/>
    <lineage>
        <taxon>Eukaryota</taxon>
        <taxon>Fungi</taxon>
        <taxon>Fungi incertae sedis</taxon>
        <taxon>Mucoromycota</taxon>
        <taxon>Glomeromycotina</taxon>
        <taxon>Glomeromycetes</taxon>
        <taxon>Paraglomerales</taxon>
        <taxon>Paraglomeraceae</taxon>
        <taxon>Paraglomus</taxon>
    </lineage>
</organism>
<evidence type="ECO:0000313" key="4">
    <source>
        <dbReference type="EMBL" id="CAG8633690.1"/>
    </source>
</evidence>
<dbReference type="PANTHER" id="PTHR47842">
    <property type="entry name" value="EXPRESSED PROTEIN"/>
    <property type="match status" value="1"/>
</dbReference>
<dbReference type="Proteomes" id="UP000789572">
    <property type="component" value="Unassembled WGS sequence"/>
</dbReference>
<feature type="region of interest" description="Disordered" evidence="2">
    <location>
        <begin position="130"/>
        <end position="151"/>
    </location>
</feature>
<evidence type="ECO:0000256" key="1">
    <source>
        <dbReference type="ARBA" id="ARBA00007920"/>
    </source>
</evidence>
<dbReference type="Gene3D" id="3.40.50.1820">
    <property type="entry name" value="alpha/beta hydrolase"/>
    <property type="match status" value="1"/>
</dbReference>